<dbReference type="InterPro" id="IPR016461">
    <property type="entry name" value="COMT-like"/>
</dbReference>
<evidence type="ECO:0000313" key="8">
    <source>
        <dbReference type="Proteomes" id="UP000238634"/>
    </source>
</evidence>
<feature type="domain" description="O-methyltransferase C-terminal" evidence="5">
    <location>
        <begin position="122"/>
        <end position="330"/>
    </location>
</feature>
<dbReference type="PANTHER" id="PTHR43712:SF2">
    <property type="entry name" value="O-METHYLTRANSFERASE CICE"/>
    <property type="match status" value="1"/>
</dbReference>
<comment type="caution">
    <text evidence="7">The sequence shown here is derived from an EMBL/GenBank/DDBJ whole genome shotgun (WGS) entry which is preliminary data.</text>
</comment>
<dbReference type="Gene3D" id="1.10.10.10">
    <property type="entry name" value="Winged helix-like DNA-binding domain superfamily/Winged helix DNA-binding domain"/>
    <property type="match status" value="1"/>
</dbReference>
<dbReference type="Pfam" id="PF00891">
    <property type="entry name" value="Methyltransf_2"/>
    <property type="match status" value="1"/>
</dbReference>
<dbReference type="PANTHER" id="PTHR43712">
    <property type="entry name" value="PUTATIVE (AFU_ORTHOLOGUE AFUA_4G14580)-RELATED"/>
    <property type="match status" value="1"/>
</dbReference>
<keyword evidence="2 7" id="KW-0808">Transferase</keyword>
<evidence type="ECO:0000256" key="1">
    <source>
        <dbReference type="ARBA" id="ARBA00022603"/>
    </source>
</evidence>
<evidence type="ECO:0000259" key="6">
    <source>
        <dbReference type="Pfam" id="PF08100"/>
    </source>
</evidence>
<feature type="domain" description="O-methyltransferase dimerisation" evidence="6">
    <location>
        <begin position="23"/>
        <end position="98"/>
    </location>
</feature>
<evidence type="ECO:0000259" key="5">
    <source>
        <dbReference type="Pfam" id="PF00891"/>
    </source>
</evidence>
<evidence type="ECO:0000313" key="7">
    <source>
        <dbReference type="EMBL" id="PSB22252.1"/>
    </source>
</evidence>
<dbReference type="GO" id="GO:0046983">
    <property type="term" value="F:protein dimerization activity"/>
    <property type="evidence" value="ECO:0007669"/>
    <property type="project" value="InterPro"/>
</dbReference>
<dbReference type="Proteomes" id="UP000238634">
    <property type="component" value="Unassembled WGS sequence"/>
</dbReference>
<dbReference type="GO" id="GO:0032259">
    <property type="term" value="P:methylation"/>
    <property type="evidence" value="ECO:0007669"/>
    <property type="project" value="UniProtKB-KW"/>
</dbReference>
<dbReference type="InterPro" id="IPR001077">
    <property type="entry name" value="COMT_C"/>
</dbReference>
<dbReference type="PROSITE" id="PS51683">
    <property type="entry name" value="SAM_OMT_II"/>
    <property type="match status" value="1"/>
</dbReference>
<organism evidence="7 8">
    <name type="scientific">Phormidesmis priestleyi ULC007</name>
    <dbReference type="NCBI Taxonomy" id="1920490"/>
    <lineage>
        <taxon>Bacteria</taxon>
        <taxon>Bacillati</taxon>
        <taxon>Cyanobacteriota</taxon>
        <taxon>Cyanophyceae</taxon>
        <taxon>Leptolyngbyales</taxon>
        <taxon>Leptolyngbyaceae</taxon>
        <taxon>Phormidesmis</taxon>
    </lineage>
</organism>
<protein>
    <submittedName>
        <fullName evidence="7">Methyltransferase</fullName>
    </submittedName>
</protein>
<dbReference type="InterPro" id="IPR036390">
    <property type="entry name" value="WH_DNA-bd_sf"/>
</dbReference>
<dbReference type="InterPro" id="IPR029063">
    <property type="entry name" value="SAM-dependent_MTases_sf"/>
</dbReference>
<evidence type="ECO:0000256" key="2">
    <source>
        <dbReference type="ARBA" id="ARBA00022679"/>
    </source>
</evidence>
<keyword evidence="8" id="KW-1185">Reference proteome</keyword>
<dbReference type="InterPro" id="IPR036388">
    <property type="entry name" value="WH-like_DNA-bd_sf"/>
</dbReference>
<dbReference type="Pfam" id="PF08100">
    <property type="entry name" value="Dimerisation"/>
    <property type="match status" value="1"/>
</dbReference>
<accession>A0A2T1DP67</accession>
<dbReference type="SUPFAM" id="SSF46785">
    <property type="entry name" value="Winged helix' DNA-binding domain"/>
    <property type="match status" value="1"/>
</dbReference>
<dbReference type="InterPro" id="IPR012967">
    <property type="entry name" value="COMT_dimerisation"/>
</dbReference>
<evidence type="ECO:0000256" key="3">
    <source>
        <dbReference type="ARBA" id="ARBA00022691"/>
    </source>
</evidence>
<reference evidence="7 8" key="1">
    <citation type="submission" date="2018-02" db="EMBL/GenBank/DDBJ databases">
        <authorList>
            <person name="Cohen D.B."/>
            <person name="Kent A.D."/>
        </authorList>
    </citation>
    <scope>NUCLEOTIDE SEQUENCE [LARGE SCALE GENOMIC DNA]</scope>
    <source>
        <strain evidence="7 8">ULC007</strain>
    </source>
</reference>
<name>A0A2T1DP67_9CYAN</name>
<evidence type="ECO:0000256" key="4">
    <source>
        <dbReference type="PIRSR" id="PIRSR005739-1"/>
    </source>
</evidence>
<proteinExistence type="predicted"/>
<dbReference type="Gene3D" id="3.40.50.150">
    <property type="entry name" value="Vaccinia Virus protein VP39"/>
    <property type="match status" value="1"/>
</dbReference>
<keyword evidence="3" id="KW-0949">S-adenosyl-L-methionine</keyword>
<dbReference type="GO" id="GO:0008171">
    <property type="term" value="F:O-methyltransferase activity"/>
    <property type="evidence" value="ECO:0007669"/>
    <property type="project" value="InterPro"/>
</dbReference>
<dbReference type="OrthoDB" id="7418600at2"/>
<feature type="active site" description="Proton acceptor" evidence="4">
    <location>
        <position position="260"/>
    </location>
</feature>
<reference evidence="7 8" key="2">
    <citation type="submission" date="2018-03" db="EMBL/GenBank/DDBJ databases">
        <title>The ancient ancestry and fast evolution of plastids.</title>
        <authorList>
            <person name="Moore K.R."/>
            <person name="Magnabosco C."/>
            <person name="Momper L."/>
            <person name="Gold D.A."/>
            <person name="Bosak T."/>
            <person name="Fournier G.P."/>
        </authorList>
    </citation>
    <scope>NUCLEOTIDE SEQUENCE [LARGE SCALE GENOMIC DNA]</scope>
    <source>
        <strain evidence="7 8">ULC007</strain>
    </source>
</reference>
<dbReference type="AlphaFoldDB" id="A0A2T1DP67"/>
<keyword evidence="1 7" id="KW-0489">Methyltransferase</keyword>
<gene>
    <name evidence="7" type="ORF">C7B65_00425</name>
</gene>
<dbReference type="EMBL" id="PVWG01000001">
    <property type="protein sequence ID" value="PSB22252.1"/>
    <property type="molecule type" value="Genomic_DNA"/>
</dbReference>
<dbReference type="SUPFAM" id="SSF53335">
    <property type="entry name" value="S-adenosyl-L-methionine-dependent methyltransferases"/>
    <property type="match status" value="1"/>
</dbReference>
<sequence>MTRLTDSLGMLRSKLVPPQATMLQLLTGYRVSQGIYVVAKLGIADLLATGSKTSQDLAAITNVHAPSLYRLMRSLASLGIFTETENGRFELTPLAATLRSDHPNSVHDAAIMFLEDWHWQAWGNFFDCVKTGETALEKTFGTSNVFDYFETQNPEAGQHFDNAMTNTSVMTNQALPTAYNFGAFKTLVDVGGGQGSFLSALFHQWDHLHGILFDLPPVIESAEQQNLLSGFEKRTTLAAGDFFKAVPDGADAYLLKTIIHDWDDASAIAILKTCRRAMNHDSKLLLVELIVPSGNAPSLSKILDLEMLAVFGGVERTEAEYRSLLLSAGLKLTRIYDSPCPWSVIEAIPV</sequence>
<dbReference type="PIRSF" id="PIRSF005739">
    <property type="entry name" value="O-mtase"/>
    <property type="match status" value="1"/>
</dbReference>
<dbReference type="STRING" id="1920490.GCA_001895925_00632"/>